<gene>
    <name evidence="2" type="ORF">HannXRQ_Chr13g0407581</name>
    <name evidence="1" type="ORF">HanXRQr2_Chr13g0593361</name>
</gene>
<dbReference type="Proteomes" id="UP000215914">
    <property type="component" value="Chromosome 13"/>
</dbReference>
<sequence>MYTICFGIRSSFLQFYPLSRSLLHSQNKENESQYHSQKIRSIKKVFLSSEGSSGICIHGSWRLLIMVMKGYLLGRN</sequence>
<keyword evidence="3" id="KW-1185">Reference proteome</keyword>
<evidence type="ECO:0000313" key="1">
    <source>
        <dbReference type="EMBL" id="KAF5773851.1"/>
    </source>
</evidence>
<name>A0A251SUJ0_HELAN</name>
<dbReference type="AlphaFoldDB" id="A0A251SUJ0"/>
<reference evidence="1 3" key="1">
    <citation type="journal article" date="2017" name="Nature">
        <title>The sunflower genome provides insights into oil metabolism, flowering and Asterid evolution.</title>
        <authorList>
            <person name="Badouin H."/>
            <person name="Gouzy J."/>
            <person name="Grassa C.J."/>
            <person name="Murat F."/>
            <person name="Staton S.E."/>
            <person name="Cottret L."/>
            <person name="Lelandais-Briere C."/>
            <person name="Owens G.L."/>
            <person name="Carrere S."/>
            <person name="Mayjonade B."/>
            <person name="Legrand L."/>
            <person name="Gill N."/>
            <person name="Kane N.C."/>
            <person name="Bowers J.E."/>
            <person name="Hubner S."/>
            <person name="Bellec A."/>
            <person name="Berard A."/>
            <person name="Berges H."/>
            <person name="Blanchet N."/>
            <person name="Boniface M.C."/>
            <person name="Brunel D."/>
            <person name="Catrice O."/>
            <person name="Chaidir N."/>
            <person name="Claudel C."/>
            <person name="Donnadieu C."/>
            <person name="Faraut T."/>
            <person name="Fievet G."/>
            <person name="Helmstetter N."/>
            <person name="King M."/>
            <person name="Knapp S.J."/>
            <person name="Lai Z."/>
            <person name="Le Paslier M.C."/>
            <person name="Lippi Y."/>
            <person name="Lorenzon L."/>
            <person name="Mandel J.R."/>
            <person name="Marage G."/>
            <person name="Marchand G."/>
            <person name="Marquand E."/>
            <person name="Bret-Mestries E."/>
            <person name="Morien E."/>
            <person name="Nambeesan S."/>
            <person name="Nguyen T."/>
            <person name="Pegot-Espagnet P."/>
            <person name="Pouilly N."/>
            <person name="Raftis F."/>
            <person name="Sallet E."/>
            <person name="Schiex T."/>
            <person name="Thomas J."/>
            <person name="Vandecasteele C."/>
            <person name="Vares D."/>
            <person name="Vear F."/>
            <person name="Vautrin S."/>
            <person name="Crespi M."/>
            <person name="Mangin B."/>
            <person name="Burke J.M."/>
            <person name="Salse J."/>
            <person name="Munos S."/>
            <person name="Vincourt P."/>
            <person name="Rieseberg L.H."/>
            <person name="Langlade N.B."/>
        </authorList>
    </citation>
    <scope>NUCLEOTIDE SEQUENCE [LARGE SCALE GENOMIC DNA]</scope>
    <source>
        <strain evidence="3">cv. SF193</strain>
        <tissue evidence="1">Leaves</tissue>
    </source>
</reference>
<organism evidence="2 3">
    <name type="scientific">Helianthus annuus</name>
    <name type="common">Common sunflower</name>
    <dbReference type="NCBI Taxonomy" id="4232"/>
    <lineage>
        <taxon>Eukaryota</taxon>
        <taxon>Viridiplantae</taxon>
        <taxon>Streptophyta</taxon>
        <taxon>Embryophyta</taxon>
        <taxon>Tracheophyta</taxon>
        <taxon>Spermatophyta</taxon>
        <taxon>Magnoliopsida</taxon>
        <taxon>eudicotyledons</taxon>
        <taxon>Gunneridae</taxon>
        <taxon>Pentapetalae</taxon>
        <taxon>asterids</taxon>
        <taxon>campanulids</taxon>
        <taxon>Asterales</taxon>
        <taxon>Asteraceae</taxon>
        <taxon>Asteroideae</taxon>
        <taxon>Heliantheae alliance</taxon>
        <taxon>Heliantheae</taxon>
        <taxon>Helianthus</taxon>
    </lineage>
</organism>
<evidence type="ECO:0000313" key="3">
    <source>
        <dbReference type="Proteomes" id="UP000215914"/>
    </source>
</evidence>
<dbReference type="EMBL" id="CM007902">
    <property type="protein sequence ID" value="OTG01946.1"/>
    <property type="molecule type" value="Genomic_DNA"/>
</dbReference>
<accession>A0A251SUJ0</accession>
<evidence type="ECO:0000313" key="2">
    <source>
        <dbReference type="EMBL" id="OTG01946.1"/>
    </source>
</evidence>
<dbReference type="EMBL" id="MNCJ02000328">
    <property type="protein sequence ID" value="KAF5773851.1"/>
    <property type="molecule type" value="Genomic_DNA"/>
</dbReference>
<reference evidence="2" key="2">
    <citation type="submission" date="2017-02" db="EMBL/GenBank/DDBJ databases">
        <title>Sunflower complete genome.</title>
        <authorList>
            <person name="Langlade N."/>
            <person name="Munos S."/>
        </authorList>
    </citation>
    <scope>NUCLEOTIDE SEQUENCE [LARGE SCALE GENOMIC DNA]</scope>
    <source>
        <tissue evidence="2">Leaves</tissue>
    </source>
</reference>
<reference evidence="1" key="3">
    <citation type="submission" date="2020-06" db="EMBL/GenBank/DDBJ databases">
        <title>Helianthus annuus Genome sequencing and assembly Release 2.</title>
        <authorList>
            <person name="Gouzy J."/>
            <person name="Langlade N."/>
            <person name="Munos S."/>
        </authorList>
    </citation>
    <scope>NUCLEOTIDE SEQUENCE</scope>
    <source>
        <tissue evidence="1">Leaves</tissue>
    </source>
</reference>
<proteinExistence type="predicted"/>
<dbReference type="InParanoid" id="A0A251SUJ0"/>
<protein>
    <submittedName>
        <fullName evidence="2">Uncharacterized protein</fullName>
    </submittedName>
</protein>
<dbReference type="Gramene" id="mRNA:HanXRQr2_Chr13g0593361">
    <property type="protein sequence ID" value="mRNA:HanXRQr2_Chr13g0593361"/>
    <property type="gene ID" value="HanXRQr2_Chr13g0593361"/>
</dbReference>